<name>A0A182EYI8_ONCOC</name>
<keyword evidence="3" id="KW-1185">Reference proteome</keyword>
<gene>
    <name evidence="2" type="ORF">NOO_LOCUS13245</name>
</gene>
<sequence length="55" mass="6249">CMAPELEQLSPCTSNGNDSNEHSNDEATSEILPDILYEPHNFRHYTPTLYLGKVR</sequence>
<dbReference type="AlphaFoldDB" id="A0A182EYI8"/>
<reference evidence="2 3" key="2">
    <citation type="submission" date="2018-08" db="EMBL/GenBank/DDBJ databases">
        <authorList>
            <person name="Laetsch R D."/>
            <person name="Stevens L."/>
            <person name="Kumar S."/>
            <person name="Blaxter L. M."/>
        </authorList>
    </citation>
    <scope>NUCLEOTIDE SEQUENCE [LARGE SCALE GENOMIC DNA]</scope>
</reference>
<dbReference type="OrthoDB" id="10285820at2759"/>
<evidence type="ECO:0000313" key="3">
    <source>
        <dbReference type="Proteomes" id="UP000271087"/>
    </source>
</evidence>
<evidence type="ECO:0000313" key="2">
    <source>
        <dbReference type="EMBL" id="VDN00678.1"/>
    </source>
</evidence>
<evidence type="ECO:0000256" key="1">
    <source>
        <dbReference type="SAM" id="MobiDB-lite"/>
    </source>
</evidence>
<feature type="region of interest" description="Disordered" evidence="1">
    <location>
        <begin position="1"/>
        <end position="33"/>
    </location>
</feature>
<dbReference type="EMBL" id="UYRW01014218">
    <property type="protein sequence ID" value="VDN00678.1"/>
    <property type="molecule type" value="Genomic_DNA"/>
</dbReference>
<evidence type="ECO:0000313" key="4">
    <source>
        <dbReference type="WBParaSite" id="nOo.2.0.1.t13245-RA"/>
    </source>
</evidence>
<protein>
    <submittedName>
        <fullName evidence="4">Pecanex-like protein</fullName>
    </submittedName>
</protein>
<reference evidence="4" key="1">
    <citation type="submission" date="2016-06" db="UniProtKB">
        <authorList>
            <consortium name="WormBaseParasite"/>
        </authorList>
    </citation>
    <scope>IDENTIFICATION</scope>
</reference>
<dbReference type="WBParaSite" id="nOo.2.0.1.t13245-RA">
    <property type="protein sequence ID" value="nOo.2.0.1.t13245-RA"/>
    <property type="gene ID" value="nOo.2.0.1.g13245"/>
</dbReference>
<accession>A0A182EYI8</accession>
<dbReference type="STRING" id="42157.A0A182EYI8"/>
<organism evidence="4">
    <name type="scientific">Onchocerca ochengi</name>
    <name type="common">Filarial nematode worm</name>
    <dbReference type="NCBI Taxonomy" id="42157"/>
    <lineage>
        <taxon>Eukaryota</taxon>
        <taxon>Metazoa</taxon>
        <taxon>Ecdysozoa</taxon>
        <taxon>Nematoda</taxon>
        <taxon>Chromadorea</taxon>
        <taxon>Rhabditida</taxon>
        <taxon>Spirurina</taxon>
        <taxon>Spiruromorpha</taxon>
        <taxon>Filarioidea</taxon>
        <taxon>Onchocercidae</taxon>
        <taxon>Onchocerca</taxon>
    </lineage>
</organism>
<dbReference type="Proteomes" id="UP000271087">
    <property type="component" value="Unassembled WGS sequence"/>
</dbReference>
<proteinExistence type="predicted"/>